<organism evidence="1 2">
    <name type="scientific">Novosphingobium nitrogenifigens DSM 19370</name>
    <dbReference type="NCBI Taxonomy" id="983920"/>
    <lineage>
        <taxon>Bacteria</taxon>
        <taxon>Pseudomonadati</taxon>
        <taxon>Pseudomonadota</taxon>
        <taxon>Alphaproteobacteria</taxon>
        <taxon>Sphingomonadales</taxon>
        <taxon>Sphingomonadaceae</taxon>
        <taxon>Novosphingobium</taxon>
    </lineage>
</organism>
<keyword evidence="2" id="KW-1185">Reference proteome</keyword>
<evidence type="ECO:0000313" key="1">
    <source>
        <dbReference type="EMBL" id="EGD59012.1"/>
    </source>
</evidence>
<dbReference type="AlphaFoldDB" id="F1Z8L2"/>
<comment type="caution">
    <text evidence="1">The sequence shown here is derived from an EMBL/GenBank/DDBJ whole genome shotgun (WGS) entry which is preliminary data.</text>
</comment>
<dbReference type="EMBL" id="AEWJ01000037">
    <property type="protein sequence ID" value="EGD59012.1"/>
    <property type="molecule type" value="Genomic_DNA"/>
</dbReference>
<dbReference type="STRING" id="983920.Y88_1074"/>
<gene>
    <name evidence="1" type="ORF">Y88_1074</name>
</gene>
<proteinExistence type="predicted"/>
<dbReference type="HOGENOM" id="CLU_3082421_0_0_5"/>
<reference evidence="1 2" key="1">
    <citation type="journal article" date="2012" name="J. Bacteriol.">
        <title>Draft Genome Sequence of Novosphingobium nitrogenifigens Y88T.</title>
        <authorList>
            <person name="Strabala T.J."/>
            <person name="Macdonald L."/>
            <person name="Liu V."/>
            <person name="Smit A.M."/>
        </authorList>
    </citation>
    <scope>NUCLEOTIDE SEQUENCE [LARGE SCALE GENOMIC DNA]</scope>
    <source>
        <strain evidence="1 2">DSM 19370</strain>
    </source>
</reference>
<accession>F1Z8L2</accession>
<protein>
    <submittedName>
        <fullName evidence="1">Uncharacterized protein</fullName>
    </submittedName>
</protein>
<dbReference type="Proteomes" id="UP000004728">
    <property type="component" value="Unassembled WGS sequence"/>
</dbReference>
<dbReference type="InParanoid" id="F1Z8L2"/>
<sequence length="52" mass="6158">MQVTDLAIVFCRYRRLRLRSSGKRGGRRWRLVSVQHFSPFDGTDSHKEKLLP</sequence>
<evidence type="ECO:0000313" key="2">
    <source>
        <dbReference type="Proteomes" id="UP000004728"/>
    </source>
</evidence>
<name>F1Z8L2_9SPHN</name>